<dbReference type="AlphaFoldDB" id="A0A4R6TXM6"/>
<sequence length="166" mass="18209">MKNIKLFTRTTILSAPLLFAFATQPVWADADAHDHHDLSSATLELNQGQKWAIDAPLRQGMNAIHGSVAGAIEQIHANQMSASGYQQLTTEINEQLAYIFENCELPADADAQLHIVLANVMHDLEAVEGKAEDKSPTDAVVSIAQMLNSYGDFFDHQGWQAIDLSH</sequence>
<evidence type="ECO:0000313" key="3">
    <source>
        <dbReference type="Proteomes" id="UP000294575"/>
    </source>
</evidence>
<feature type="signal peptide" evidence="1">
    <location>
        <begin position="1"/>
        <end position="28"/>
    </location>
</feature>
<dbReference type="Proteomes" id="UP000294575">
    <property type="component" value="Unassembled WGS sequence"/>
</dbReference>
<dbReference type="EMBL" id="SNYK01000007">
    <property type="protein sequence ID" value="TDQ37542.1"/>
    <property type="molecule type" value="Genomic_DNA"/>
</dbReference>
<keyword evidence="1" id="KW-0732">Signal</keyword>
<gene>
    <name evidence="2" type="ORF">DFQ45_10747</name>
</gene>
<name>A0A4R6TXM6_9GAMM</name>
<feature type="chain" id="PRO_5020738560" description="DnrO protein" evidence="1">
    <location>
        <begin position="29"/>
        <end position="166"/>
    </location>
</feature>
<organism evidence="2 3">
    <name type="scientific">Thiopseudomonas denitrificans</name>
    <dbReference type="NCBI Taxonomy" id="1501432"/>
    <lineage>
        <taxon>Bacteria</taxon>
        <taxon>Pseudomonadati</taxon>
        <taxon>Pseudomonadota</taxon>
        <taxon>Gammaproteobacteria</taxon>
        <taxon>Pseudomonadales</taxon>
        <taxon>Pseudomonadaceae</taxon>
        <taxon>Thiopseudomonas</taxon>
    </lineage>
</organism>
<evidence type="ECO:0000313" key="2">
    <source>
        <dbReference type="EMBL" id="TDQ37542.1"/>
    </source>
</evidence>
<protein>
    <recommendedName>
        <fullName evidence="4">DnrO protein</fullName>
    </recommendedName>
</protein>
<comment type="caution">
    <text evidence="2">The sequence shown here is derived from an EMBL/GenBank/DDBJ whole genome shotgun (WGS) entry which is preliminary data.</text>
</comment>
<accession>A0A4R6TXM6</accession>
<reference evidence="2 3" key="1">
    <citation type="submission" date="2019-03" db="EMBL/GenBank/DDBJ databases">
        <title>Genomic Encyclopedia of Type Strains, Phase IV (KMG-IV): sequencing the most valuable type-strain genomes for metagenomic binning, comparative biology and taxonomic classification.</title>
        <authorList>
            <person name="Goeker M."/>
        </authorList>
    </citation>
    <scope>NUCLEOTIDE SEQUENCE [LARGE SCALE GENOMIC DNA]</scope>
    <source>
        <strain evidence="2 3">DSM 28679</strain>
    </source>
</reference>
<evidence type="ECO:0000256" key="1">
    <source>
        <dbReference type="SAM" id="SignalP"/>
    </source>
</evidence>
<proteinExistence type="predicted"/>
<dbReference type="OrthoDB" id="6933865at2"/>
<evidence type="ECO:0008006" key="4">
    <source>
        <dbReference type="Google" id="ProtNLM"/>
    </source>
</evidence>
<keyword evidence="3" id="KW-1185">Reference proteome</keyword>
<dbReference type="RefSeq" id="WP_101495673.1">
    <property type="nucleotide sequence ID" value="NZ_LNJZ01000002.1"/>
</dbReference>